<dbReference type="GO" id="GO:0006508">
    <property type="term" value="P:proteolysis"/>
    <property type="evidence" value="ECO:0007669"/>
    <property type="project" value="UniProtKB-KW"/>
</dbReference>
<dbReference type="Gene3D" id="3.90.226.10">
    <property type="entry name" value="2-enoyl-CoA Hydratase, Chain A, domain 1"/>
    <property type="match status" value="1"/>
</dbReference>
<dbReference type="InterPro" id="IPR036034">
    <property type="entry name" value="PDZ_sf"/>
</dbReference>
<gene>
    <name evidence="3" type="ORF">Mic7113_1372</name>
</gene>
<dbReference type="KEGG" id="mic:Mic7113_1372"/>
<dbReference type="SMART" id="SM00245">
    <property type="entry name" value="TSPc"/>
    <property type="match status" value="1"/>
</dbReference>
<dbReference type="CDD" id="cd07562">
    <property type="entry name" value="Peptidase_S41_TRI"/>
    <property type="match status" value="1"/>
</dbReference>
<dbReference type="GO" id="GO:0007165">
    <property type="term" value="P:signal transduction"/>
    <property type="evidence" value="ECO:0007669"/>
    <property type="project" value="TreeGrafter"/>
</dbReference>
<dbReference type="AlphaFoldDB" id="K9WBR9"/>
<dbReference type="InterPro" id="IPR001478">
    <property type="entry name" value="PDZ"/>
</dbReference>
<feature type="transmembrane region" description="Helical" evidence="1">
    <location>
        <begin position="12"/>
        <end position="29"/>
    </location>
</feature>
<dbReference type="Proteomes" id="UP000010471">
    <property type="component" value="Chromosome"/>
</dbReference>
<keyword evidence="3" id="KW-0645">Protease</keyword>
<dbReference type="SUPFAM" id="SSF52096">
    <property type="entry name" value="ClpP/crotonase"/>
    <property type="match status" value="1"/>
</dbReference>
<sequence>MINFLGSKILKFITIISLIVFIIVWPIFLKVSSAQGSPYQATLNEVWQEVNDHFFDPNFNGVNWKAKRQEYENQLKPVQSLEEASVVINQMLSELKTSHTHFYTKQEPAYYQLLGIFNRGSFRKELERIFSNGKLDYTGIGIFTKDINGKIFISGVIDGTPAAQSGLKVGDEVIAVDGKPYQPIQSFANKAEQEVKVSIQQSPDPKSRKDLTVIPKKLNPNRLFLEAMRESTKIIERDNKKIGYIHIWSYAGDQYQQQLIEEIGFGKLKDADGLILDLRDGWGGAEPNYLNIFNKQVPILTQMSRDGVKRTIDLQWRKPVVMVVNNGSRSGKEILANGFKKYGIGKLIGTKTAGAVVGGSPFLLEDGNLLYLAVVNVWVDGERLEGKGVIPDIEVPFPLEYAQGKDPQFNKAVDVLFKQL</sequence>
<dbReference type="InterPro" id="IPR005151">
    <property type="entry name" value="Tail-specific_protease"/>
</dbReference>
<name>K9WBR9_9CYAN</name>
<dbReference type="GO" id="GO:0004175">
    <property type="term" value="F:endopeptidase activity"/>
    <property type="evidence" value="ECO:0007669"/>
    <property type="project" value="TreeGrafter"/>
</dbReference>
<keyword evidence="4" id="KW-1185">Reference proteome</keyword>
<dbReference type="GO" id="GO:0008236">
    <property type="term" value="F:serine-type peptidase activity"/>
    <property type="evidence" value="ECO:0007669"/>
    <property type="project" value="InterPro"/>
</dbReference>
<dbReference type="RefSeq" id="WP_015181416.1">
    <property type="nucleotide sequence ID" value="NC_019738.1"/>
</dbReference>
<evidence type="ECO:0000259" key="2">
    <source>
        <dbReference type="PROSITE" id="PS50106"/>
    </source>
</evidence>
<keyword evidence="3" id="KW-0378">Hydrolase</keyword>
<dbReference type="InterPro" id="IPR029045">
    <property type="entry name" value="ClpP/crotonase-like_dom_sf"/>
</dbReference>
<feature type="domain" description="PDZ" evidence="2">
    <location>
        <begin position="123"/>
        <end position="203"/>
    </location>
</feature>
<dbReference type="InterPro" id="IPR028204">
    <property type="entry name" value="Tricorn_C1"/>
</dbReference>
<dbReference type="Gene3D" id="3.30.750.44">
    <property type="match status" value="1"/>
</dbReference>
<dbReference type="STRING" id="1173027.Mic7113_1372"/>
<dbReference type="Pfam" id="PF03572">
    <property type="entry name" value="Peptidase_S41"/>
    <property type="match status" value="1"/>
</dbReference>
<accession>K9WBR9</accession>
<dbReference type="SUPFAM" id="SSF50156">
    <property type="entry name" value="PDZ domain-like"/>
    <property type="match status" value="1"/>
</dbReference>
<evidence type="ECO:0000313" key="3">
    <source>
        <dbReference type="EMBL" id="AFZ17256.1"/>
    </source>
</evidence>
<proteinExistence type="predicted"/>
<dbReference type="Gene3D" id="2.30.42.10">
    <property type="match status" value="1"/>
</dbReference>
<dbReference type="PANTHER" id="PTHR32060:SF22">
    <property type="entry name" value="CARBOXYL-TERMINAL-PROCESSING PEPTIDASE 3, CHLOROPLASTIC"/>
    <property type="match status" value="1"/>
</dbReference>
<protein>
    <submittedName>
        <fullName evidence="3">Periplasmic protease</fullName>
    </submittedName>
</protein>
<dbReference type="Pfam" id="PF00595">
    <property type="entry name" value="PDZ"/>
    <property type="match status" value="1"/>
</dbReference>
<evidence type="ECO:0000256" key="1">
    <source>
        <dbReference type="SAM" id="Phobius"/>
    </source>
</evidence>
<dbReference type="OrthoDB" id="9812068at2"/>
<dbReference type="PATRIC" id="fig|1173027.3.peg.1517"/>
<reference evidence="3 4" key="1">
    <citation type="submission" date="2012-06" db="EMBL/GenBank/DDBJ databases">
        <title>Finished chromosome of genome of Microcoleus sp. PCC 7113.</title>
        <authorList>
            <consortium name="US DOE Joint Genome Institute"/>
            <person name="Gugger M."/>
            <person name="Coursin T."/>
            <person name="Rippka R."/>
            <person name="Tandeau De Marsac N."/>
            <person name="Huntemann M."/>
            <person name="Wei C.-L."/>
            <person name="Han J."/>
            <person name="Detter J.C."/>
            <person name="Han C."/>
            <person name="Tapia R."/>
            <person name="Chen A."/>
            <person name="Kyrpides N."/>
            <person name="Mavromatis K."/>
            <person name="Markowitz V."/>
            <person name="Szeto E."/>
            <person name="Ivanova N."/>
            <person name="Pagani I."/>
            <person name="Pati A."/>
            <person name="Goodwin L."/>
            <person name="Nordberg H.P."/>
            <person name="Cantor M.N."/>
            <person name="Hua S.X."/>
            <person name="Woyke T."/>
            <person name="Kerfeld C.A."/>
        </authorList>
    </citation>
    <scope>NUCLEOTIDE SEQUENCE [LARGE SCALE GENOMIC DNA]</scope>
    <source>
        <strain evidence="3 4">PCC 7113</strain>
    </source>
</reference>
<dbReference type="HOGENOM" id="CLU_048401_0_0_3"/>
<organism evidence="3 4">
    <name type="scientific">Allocoleopsis franciscana PCC 7113</name>
    <dbReference type="NCBI Taxonomy" id="1173027"/>
    <lineage>
        <taxon>Bacteria</taxon>
        <taxon>Bacillati</taxon>
        <taxon>Cyanobacteriota</taxon>
        <taxon>Cyanophyceae</taxon>
        <taxon>Coleofasciculales</taxon>
        <taxon>Coleofasciculaceae</taxon>
        <taxon>Allocoleopsis</taxon>
        <taxon>Allocoleopsis franciscana</taxon>
    </lineage>
</organism>
<evidence type="ECO:0000313" key="4">
    <source>
        <dbReference type="Proteomes" id="UP000010471"/>
    </source>
</evidence>
<dbReference type="eggNOG" id="COG0793">
    <property type="taxonomic scope" value="Bacteria"/>
</dbReference>
<dbReference type="SMART" id="SM00228">
    <property type="entry name" value="PDZ"/>
    <property type="match status" value="1"/>
</dbReference>
<dbReference type="EMBL" id="CP003630">
    <property type="protein sequence ID" value="AFZ17256.1"/>
    <property type="molecule type" value="Genomic_DNA"/>
</dbReference>
<keyword evidence="1" id="KW-0812">Transmembrane</keyword>
<dbReference type="Pfam" id="PF14684">
    <property type="entry name" value="Tricorn_C1"/>
    <property type="match status" value="1"/>
</dbReference>
<keyword evidence="1" id="KW-1133">Transmembrane helix</keyword>
<dbReference type="PANTHER" id="PTHR32060">
    <property type="entry name" value="TAIL-SPECIFIC PROTEASE"/>
    <property type="match status" value="1"/>
</dbReference>
<dbReference type="PROSITE" id="PS50106">
    <property type="entry name" value="PDZ"/>
    <property type="match status" value="1"/>
</dbReference>
<keyword evidence="1" id="KW-0472">Membrane</keyword>
<dbReference type="GO" id="GO:0030288">
    <property type="term" value="C:outer membrane-bounded periplasmic space"/>
    <property type="evidence" value="ECO:0007669"/>
    <property type="project" value="TreeGrafter"/>
</dbReference>